<evidence type="ECO:0000313" key="6">
    <source>
        <dbReference type="Proteomes" id="UP000010796"/>
    </source>
</evidence>
<gene>
    <name evidence="5" type="ordered locus">Echvi_0480</name>
</gene>
<accession>L0FVS0</accession>
<dbReference type="SMART" id="SM00342">
    <property type="entry name" value="HTH_ARAC"/>
    <property type="match status" value="1"/>
</dbReference>
<dbReference type="Gene3D" id="1.10.10.60">
    <property type="entry name" value="Homeodomain-like"/>
    <property type="match status" value="2"/>
</dbReference>
<dbReference type="KEGG" id="evi:Echvi_0480"/>
<dbReference type="OrthoDB" id="9779074at2"/>
<dbReference type="InterPro" id="IPR018060">
    <property type="entry name" value="HTH_AraC"/>
</dbReference>
<keyword evidence="3" id="KW-0804">Transcription</keyword>
<organism evidence="5 6">
    <name type="scientific">Echinicola vietnamensis (strain DSM 17526 / LMG 23754 / KMM 6221)</name>
    <dbReference type="NCBI Taxonomy" id="926556"/>
    <lineage>
        <taxon>Bacteria</taxon>
        <taxon>Pseudomonadati</taxon>
        <taxon>Bacteroidota</taxon>
        <taxon>Cytophagia</taxon>
        <taxon>Cytophagales</taxon>
        <taxon>Cyclobacteriaceae</taxon>
        <taxon>Echinicola</taxon>
    </lineage>
</organism>
<dbReference type="PROSITE" id="PS00041">
    <property type="entry name" value="HTH_ARAC_FAMILY_1"/>
    <property type="match status" value="1"/>
</dbReference>
<dbReference type="PANTHER" id="PTHR46796">
    <property type="entry name" value="HTH-TYPE TRANSCRIPTIONAL ACTIVATOR RHAS-RELATED"/>
    <property type="match status" value="1"/>
</dbReference>
<dbReference type="InterPro" id="IPR009057">
    <property type="entry name" value="Homeodomain-like_sf"/>
</dbReference>
<dbReference type="HOGENOM" id="CLU_000445_88_7_10"/>
<dbReference type="Proteomes" id="UP000010796">
    <property type="component" value="Chromosome"/>
</dbReference>
<protein>
    <submittedName>
        <fullName evidence="5">Transcriptional regulator containing an amidase domain and an AraC-type DNA-binding HTH domain</fullName>
    </submittedName>
</protein>
<dbReference type="PANTHER" id="PTHR46796:SF6">
    <property type="entry name" value="ARAC SUBFAMILY"/>
    <property type="match status" value="1"/>
</dbReference>
<dbReference type="PROSITE" id="PS01124">
    <property type="entry name" value="HTH_ARAC_FAMILY_2"/>
    <property type="match status" value="1"/>
</dbReference>
<dbReference type="GO" id="GO:0043565">
    <property type="term" value="F:sequence-specific DNA binding"/>
    <property type="evidence" value="ECO:0007669"/>
    <property type="project" value="InterPro"/>
</dbReference>
<evidence type="ECO:0000256" key="1">
    <source>
        <dbReference type="ARBA" id="ARBA00023015"/>
    </source>
</evidence>
<keyword evidence="2 5" id="KW-0238">DNA-binding</keyword>
<name>L0FVS0_ECHVK</name>
<dbReference type="GO" id="GO:0003700">
    <property type="term" value="F:DNA-binding transcription factor activity"/>
    <property type="evidence" value="ECO:0007669"/>
    <property type="project" value="InterPro"/>
</dbReference>
<evidence type="ECO:0000313" key="5">
    <source>
        <dbReference type="EMBL" id="AGA76765.1"/>
    </source>
</evidence>
<proteinExistence type="predicted"/>
<dbReference type="RefSeq" id="WP_015264332.1">
    <property type="nucleotide sequence ID" value="NC_019904.1"/>
</dbReference>
<dbReference type="Pfam" id="PF06719">
    <property type="entry name" value="AraC_N"/>
    <property type="match status" value="1"/>
</dbReference>
<evidence type="ECO:0000259" key="4">
    <source>
        <dbReference type="PROSITE" id="PS01124"/>
    </source>
</evidence>
<dbReference type="InterPro" id="IPR050204">
    <property type="entry name" value="AraC_XylS_family_regulators"/>
</dbReference>
<reference evidence="6" key="1">
    <citation type="submission" date="2012-02" db="EMBL/GenBank/DDBJ databases">
        <title>The complete genome of Echinicola vietnamensis DSM 17526.</title>
        <authorList>
            <person name="Lucas S."/>
            <person name="Copeland A."/>
            <person name="Lapidus A."/>
            <person name="Glavina del Rio T."/>
            <person name="Dalin E."/>
            <person name="Tice H."/>
            <person name="Bruce D."/>
            <person name="Goodwin L."/>
            <person name="Pitluck S."/>
            <person name="Peters L."/>
            <person name="Ovchinnikova G."/>
            <person name="Teshima H."/>
            <person name="Kyrpides N."/>
            <person name="Mavromatis K."/>
            <person name="Ivanova N."/>
            <person name="Brettin T."/>
            <person name="Detter J.C."/>
            <person name="Han C."/>
            <person name="Larimer F."/>
            <person name="Land M."/>
            <person name="Hauser L."/>
            <person name="Markowitz V."/>
            <person name="Cheng J.-F."/>
            <person name="Hugenholtz P."/>
            <person name="Woyke T."/>
            <person name="Wu D."/>
            <person name="Brambilla E."/>
            <person name="Klenk H.-P."/>
            <person name="Eisen J.A."/>
        </authorList>
    </citation>
    <scope>NUCLEOTIDE SEQUENCE [LARGE SCALE GENOMIC DNA]</scope>
    <source>
        <strain evidence="6">DSM 17526 / LMG 23754 / KMM 6221</strain>
    </source>
</reference>
<dbReference type="AlphaFoldDB" id="L0FVS0"/>
<feature type="domain" description="HTH araC/xylS-type" evidence="4">
    <location>
        <begin position="204"/>
        <end position="302"/>
    </location>
</feature>
<dbReference type="InterPro" id="IPR018062">
    <property type="entry name" value="HTH_AraC-typ_CS"/>
</dbReference>
<evidence type="ECO:0000256" key="2">
    <source>
        <dbReference type="ARBA" id="ARBA00023125"/>
    </source>
</evidence>
<keyword evidence="1" id="KW-0805">Transcription regulation</keyword>
<dbReference type="InterPro" id="IPR009594">
    <property type="entry name" value="Tscrpt_reg_HTH_AraC_N"/>
</dbReference>
<dbReference type="eggNOG" id="COG4977">
    <property type="taxonomic scope" value="Bacteria"/>
</dbReference>
<keyword evidence="6" id="KW-1185">Reference proteome</keyword>
<dbReference type="Pfam" id="PF12833">
    <property type="entry name" value="HTH_18"/>
    <property type="match status" value="1"/>
</dbReference>
<dbReference type="EMBL" id="CP003346">
    <property type="protein sequence ID" value="AGA76765.1"/>
    <property type="molecule type" value="Genomic_DNA"/>
</dbReference>
<dbReference type="STRING" id="926556.Echvi_0480"/>
<evidence type="ECO:0000256" key="3">
    <source>
        <dbReference type="ARBA" id="ARBA00023163"/>
    </source>
</evidence>
<sequence>MLDAINIKEKYKIFSAPTTEVEHRTAHQADHAVLNLYETSRYTRHFDLRFDNPVIVSMIQGKKIMHLPSQQPFDFLPGQSIVMPASELMYIDFPDASQEVPTQCLALEISEGFVRETMVWLNEYFPKSGDTHWEWSKDNFTLLNNKLVQQNLNSLIRVMVDNDFGKQMKASNTTRELIASLMQTQARHYLLKHLDQLSTRNRLAHVIKYIRQNLHLPLAIDQLANQACLSRAQFFRAFQRELGETPVRFINRERLERAKKELLWKGSNITQACYETGFSSVNYFSRVFRQFEGMSPTAWIEQEQSRWMG</sequence>
<dbReference type="SUPFAM" id="SSF46689">
    <property type="entry name" value="Homeodomain-like"/>
    <property type="match status" value="2"/>
</dbReference>